<dbReference type="InterPro" id="IPR025662">
    <property type="entry name" value="Sigma_54_int_dom_ATP-bd_1"/>
</dbReference>
<feature type="domain" description="Sigma-54 factor interaction" evidence="6">
    <location>
        <begin position="177"/>
        <end position="405"/>
    </location>
</feature>
<dbReference type="InterPro" id="IPR027417">
    <property type="entry name" value="P-loop_NTPase"/>
</dbReference>
<evidence type="ECO:0000256" key="3">
    <source>
        <dbReference type="ARBA" id="ARBA00023015"/>
    </source>
</evidence>
<dbReference type="InterPro" id="IPR025943">
    <property type="entry name" value="Sigma_54_int_dom_ATP-bd_2"/>
</dbReference>
<evidence type="ECO:0000256" key="1">
    <source>
        <dbReference type="ARBA" id="ARBA00022741"/>
    </source>
</evidence>
<protein>
    <submittedName>
        <fullName evidence="7">Sigma-54-dependent Fis family transcriptional regulator</fullName>
    </submittedName>
</protein>
<reference evidence="7" key="1">
    <citation type="journal article" date="2020" name="mSystems">
        <title>Genome- and Community-Level Interaction Insights into Carbon Utilization and Element Cycling Functions of Hydrothermarchaeota in Hydrothermal Sediment.</title>
        <authorList>
            <person name="Zhou Z."/>
            <person name="Liu Y."/>
            <person name="Xu W."/>
            <person name="Pan J."/>
            <person name="Luo Z.H."/>
            <person name="Li M."/>
        </authorList>
    </citation>
    <scope>NUCLEOTIDE SEQUENCE [LARGE SCALE GENOMIC DNA]</scope>
    <source>
        <strain evidence="7">HyVt-483</strain>
    </source>
</reference>
<dbReference type="PANTHER" id="PTHR32071">
    <property type="entry name" value="TRANSCRIPTIONAL REGULATORY PROTEIN"/>
    <property type="match status" value="1"/>
</dbReference>
<dbReference type="Gene3D" id="1.10.8.60">
    <property type="match status" value="1"/>
</dbReference>
<dbReference type="Pfam" id="PF25601">
    <property type="entry name" value="AAA_lid_14"/>
    <property type="match status" value="1"/>
</dbReference>
<dbReference type="PROSITE" id="PS50045">
    <property type="entry name" value="SIGMA54_INTERACT_4"/>
    <property type="match status" value="1"/>
</dbReference>
<dbReference type="SUPFAM" id="SSF52540">
    <property type="entry name" value="P-loop containing nucleoside triphosphate hydrolases"/>
    <property type="match status" value="1"/>
</dbReference>
<dbReference type="SMART" id="SM00382">
    <property type="entry name" value="AAA"/>
    <property type="match status" value="1"/>
</dbReference>
<organism evidence="7">
    <name type="scientific">Thermosulfurimonas dismutans</name>
    <dbReference type="NCBI Taxonomy" id="999894"/>
    <lineage>
        <taxon>Bacteria</taxon>
        <taxon>Pseudomonadati</taxon>
        <taxon>Thermodesulfobacteriota</taxon>
        <taxon>Thermodesulfobacteria</taxon>
        <taxon>Thermodesulfobacteriales</taxon>
        <taxon>Thermodesulfobacteriaceae</taxon>
        <taxon>Thermosulfurimonas</taxon>
    </lineage>
</organism>
<dbReference type="SUPFAM" id="SSF46689">
    <property type="entry name" value="Homeodomain-like"/>
    <property type="match status" value="1"/>
</dbReference>
<dbReference type="GO" id="GO:0043565">
    <property type="term" value="F:sequence-specific DNA binding"/>
    <property type="evidence" value="ECO:0007669"/>
    <property type="project" value="InterPro"/>
</dbReference>
<dbReference type="InterPro" id="IPR003593">
    <property type="entry name" value="AAA+_ATPase"/>
</dbReference>
<dbReference type="Gene3D" id="3.40.50.300">
    <property type="entry name" value="P-loop containing nucleotide triphosphate hydrolases"/>
    <property type="match status" value="1"/>
</dbReference>
<dbReference type="InterPro" id="IPR009057">
    <property type="entry name" value="Homeodomain-like_sf"/>
</dbReference>
<dbReference type="GO" id="GO:0006355">
    <property type="term" value="P:regulation of DNA-templated transcription"/>
    <property type="evidence" value="ECO:0007669"/>
    <property type="project" value="InterPro"/>
</dbReference>
<dbReference type="GO" id="GO:0005524">
    <property type="term" value="F:ATP binding"/>
    <property type="evidence" value="ECO:0007669"/>
    <property type="project" value="UniProtKB-KW"/>
</dbReference>
<gene>
    <name evidence="7" type="ORF">ENJ40_04000</name>
</gene>
<evidence type="ECO:0000313" key="7">
    <source>
        <dbReference type="EMBL" id="HFC97609.1"/>
    </source>
</evidence>
<evidence type="ECO:0000256" key="4">
    <source>
        <dbReference type="ARBA" id="ARBA00023163"/>
    </source>
</evidence>
<dbReference type="Pfam" id="PF02954">
    <property type="entry name" value="HTH_8"/>
    <property type="match status" value="1"/>
</dbReference>
<dbReference type="Gene3D" id="1.10.10.60">
    <property type="entry name" value="Homeodomain-like"/>
    <property type="match status" value="1"/>
</dbReference>
<evidence type="ECO:0000259" key="6">
    <source>
        <dbReference type="PROSITE" id="PS50045"/>
    </source>
</evidence>
<dbReference type="PROSITE" id="PS00676">
    <property type="entry name" value="SIGMA54_INTERACT_2"/>
    <property type="match status" value="1"/>
</dbReference>
<accession>A0A7C3CPG7</accession>
<dbReference type="AlphaFoldDB" id="A0A7C3CPG7"/>
<dbReference type="PRINTS" id="PR01590">
    <property type="entry name" value="HTHFIS"/>
</dbReference>
<keyword evidence="4" id="KW-0804">Transcription</keyword>
<keyword evidence="1" id="KW-0547">Nucleotide-binding</keyword>
<dbReference type="InterPro" id="IPR058031">
    <property type="entry name" value="AAA_lid_NorR"/>
</dbReference>
<dbReference type="PANTHER" id="PTHR32071:SF113">
    <property type="entry name" value="ALGINATE BIOSYNTHESIS TRANSCRIPTIONAL REGULATORY PROTEIN ALGB"/>
    <property type="match status" value="1"/>
</dbReference>
<dbReference type="EMBL" id="DRMH01000048">
    <property type="protein sequence ID" value="HFC97609.1"/>
    <property type="molecule type" value="Genomic_DNA"/>
</dbReference>
<proteinExistence type="predicted"/>
<evidence type="ECO:0000256" key="5">
    <source>
        <dbReference type="SAM" id="MobiDB-lite"/>
    </source>
</evidence>
<dbReference type="FunFam" id="3.40.50.300:FF:000006">
    <property type="entry name" value="DNA-binding transcriptional regulator NtrC"/>
    <property type="match status" value="1"/>
</dbReference>
<dbReference type="Pfam" id="PF00158">
    <property type="entry name" value="Sigma54_activat"/>
    <property type="match status" value="1"/>
</dbReference>
<comment type="caution">
    <text evidence="7">The sequence shown here is derived from an EMBL/GenBank/DDBJ whole genome shotgun (WGS) entry which is preliminary data.</text>
</comment>
<keyword evidence="2" id="KW-0067">ATP-binding</keyword>
<dbReference type="InterPro" id="IPR002197">
    <property type="entry name" value="HTH_Fis"/>
</dbReference>
<sequence length="483" mass="54718">MRMDIRLPTPVRGLLLENPHPQEIILEGLSLSGAYLRPPVRVGEAILEIQLPELEDLKLSAQKVREDERGTAVRFLFAEEQSLLKLWNFILARLSPYWGKACPYCNRGVVVKGRCSTCRFLVDIKKSTYIYEHMAETLPLRVGQYARVLASGEALRVYTLLNRLTLCKQGYKPDIEFVGSCSRMLEVFSLIRKVAPLDVPVLILGESGTGKELVAQAIHERSLRRNNPFVAINCAAIPEALLEAELFGYEKGSFTGASASKMGKAELAHTGTLFLDEIGDLPLNLQAKLLRFLEKGEVQRIGEVRPRRVDVRILAATNRDLSRAVREGAFREDLYYRLAVFTLELPPLRERGEDKLILADYFLRKFSMEYHVKRRFSAAAKNAILEYEWPGNVREMINKIRRAIIVSESEEITPGDLGLGSNGPMEKQPTHPSRMKARDLDGEALYRLLSENDFNVSRTARKLGVSRPTLYKLIKKHGLKLER</sequence>
<dbReference type="Proteomes" id="UP000886043">
    <property type="component" value="Unassembled WGS sequence"/>
</dbReference>
<evidence type="ECO:0000256" key="2">
    <source>
        <dbReference type="ARBA" id="ARBA00022840"/>
    </source>
</evidence>
<dbReference type="CDD" id="cd00009">
    <property type="entry name" value="AAA"/>
    <property type="match status" value="1"/>
</dbReference>
<keyword evidence="3" id="KW-0805">Transcription regulation</keyword>
<name>A0A7C3CPG7_9BACT</name>
<dbReference type="InterPro" id="IPR002078">
    <property type="entry name" value="Sigma_54_int"/>
</dbReference>
<feature type="region of interest" description="Disordered" evidence="5">
    <location>
        <begin position="416"/>
        <end position="435"/>
    </location>
</feature>
<dbReference type="PROSITE" id="PS00675">
    <property type="entry name" value="SIGMA54_INTERACT_1"/>
    <property type="match status" value="1"/>
</dbReference>